<dbReference type="OrthoDB" id="340606at2"/>
<protein>
    <recommendedName>
        <fullName evidence="5">DUF5683 domain-containing protein</fullName>
    </recommendedName>
</protein>
<comment type="caution">
    <text evidence="1">The sequence shown here is derived from an EMBL/GenBank/DDBJ whole genome shotgun (WGS) entry which is preliminary data.</text>
</comment>
<evidence type="ECO:0000313" key="4">
    <source>
        <dbReference type="Proteomes" id="UP000297946"/>
    </source>
</evidence>
<sequence length="243" mass="26744">MLRSGGKVVGSVVGHTERNITVQTDVGKKNISKRDILKIIYKDVSKEEEKRIRQEEEKKLQENPQQKIEEPIIIIEPPKQEAIGPGRNKWSAVWRSAILPGWGQSYTENRSEAILTGSVFLGTVALAVAARSEAESAKKHYDDVVSKSGTTGTYILGGGLANYFLYTQVPSARSEYSAAVQHYNEAVYVLGAVYLTQLVRSYFLGSSWAGQADAPVTWGVSPKPDLIPGKLGWGAEARLSFRF</sequence>
<proteinExistence type="predicted"/>
<name>A0A5F1ZV08_9LEPT</name>
<dbReference type="EMBL" id="RQER01000010">
    <property type="protein sequence ID" value="TGJ99047.1"/>
    <property type="molecule type" value="Genomic_DNA"/>
</dbReference>
<reference evidence="2" key="1">
    <citation type="submission" date="2018-10" db="EMBL/GenBank/DDBJ databases">
        <authorList>
            <person name="Vincent A.T."/>
            <person name="Schiettekatte O."/>
            <person name="Bourhy P."/>
            <person name="Veyrier F.J."/>
            <person name="Picardeau M."/>
        </authorList>
    </citation>
    <scope>NUCLEOTIDE SEQUENCE</scope>
    <source>
        <strain evidence="2">201702690</strain>
    </source>
</reference>
<accession>A0A5F1ZV08</accession>
<dbReference type="EMBL" id="RQGC01000007">
    <property type="protein sequence ID" value="TGL40763.1"/>
    <property type="molecule type" value="Genomic_DNA"/>
</dbReference>
<organism evidence="1 4">
    <name type="scientific">Leptospira langatensis</name>
    <dbReference type="NCBI Taxonomy" id="2484983"/>
    <lineage>
        <taxon>Bacteria</taxon>
        <taxon>Pseudomonadati</taxon>
        <taxon>Spirochaetota</taxon>
        <taxon>Spirochaetia</taxon>
        <taxon>Leptospirales</taxon>
        <taxon>Leptospiraceae</taxon>
        <taxon>Leptospira</taxon>
    </lineage>
</organism>
<evidence type="ECO:0000313" key="1">
    <source>
        <dbReference type="EMBL" id="TGJ99047.1"/>
    </source>
</evidence>
<evidence type="ECO:0008006" key="5">
    <source>
        <dbReference type="Google" id="ProtNLM"/>
    </source>
</evidence>
<dbReference type="Proteomes" id="UP000297946">
    <property type="component" value="Unassembled WGS sequence"/>
</dbReference>
<evidence type="ECO:0000313" key="2">
    <source>
        <dbReference type="EMBL" id="TGL40763.1"/>
    </source>
</evidence>
<gene>
    <name evidence="1" type="ORF">EHO57_15525</name>
    <name evidence="2" type="ORF">EHQ53_10975</name>
</gene>
<keyword evidence="3" id="KW-1185">Reference proteome</keyword>
<evidence type="ECO:0000313" key="3">
    <source>
        <dbReference type="Proteomes" id="UP000297273"/>
    </source>
</evidence>
<dbReference type="AlphaFoldDB" id="A0A5F1ZV08"/>
<reference evidence="1 4" key="2">
    <citation type="journal article" date="2019" name="PLoS Negl. Trop. Dis.">
        <title>Revisiting the worldwide diversity of Leptospira species in the environment.</title>
        <authorList>
            <person name="Vincent A.T."/>
            <person name="Schiettekatte O."/>
            <person name="Bourhy P."/>
            <person name="Veyrier F.J."/>
            <person name="Picardeau M."/>
        </authorList>
    </citation>
    <scope>NUCLEOTIDE SEQUENCE [LARGE SCALE GENOMIC DNA]</scope>
    <source>
        <strain evidence="2">201702690</strain>
        <strain evidence="1 4">SSW18</strain>
    </source>
</reference>
<dbReference type="Proteomes" id="UP000297273">
    <property type="component" value="Unassembled WGS sequence"/>
</dbReference>